<dbReference type="RefSeq" id="WP_000910421.1">
    <property type="nucleotide sequence ID" value="NZ_AP031582.1"/>
</dbReference>
<dbReference type="InterPro" id="IPR038488">
    <property type="entry name" value="Integrase_DNA-bd_sf"/>
</dbReference>
<evidence type="ECO:0000313" key="6">
    <source>
        <dbReference type="EMBL" id="APP29960.1"/>
    </source>
</evidence>
<proteinExistence type="inferred from homology"/>
<dbReference type="InterPro" id="IPR010998">
    <property type="entry name" value="Integrase_recombinase_N"/>
</dbReference>
<evidence type="ECO:0000256" key="4">
    <source>
        <dbReference type="ARBA" id="ARBA00023172"/>
    </source>
</evidence>
<dbReference type="PANTHER" id="PTHR30629:SF2">
    <property type="entry name" value="PROPHAGE INTEGRASE INTS-RELATED"/>
    <property type="match status" value="1"/>
</dbReference>
<evidence type="ECO:0000259" key="5">
    <source>
        <dbReference type="PROSITE" id="PS51898"/>
    </source>
</evidence>
<feature type="domain" description="Tyr recombinase" evidence="5">
    <location>
        <begin position="214"/>
        <end position="405"/>
    </location>
</feature>
<dbReference type="InterPro" id="IPR011010">
    <property type="entry name" value="DNA_brk_join_enz"/>
</dbReference>
<dbReference type="InterPro" id="IPR053876">
    <property type="entry name" value="Phage_int_M"/>
</dbReference>
<dbReference type="InterPro" id="IPR013762">
    <property type="entry name" value="Integrase-like_cat_sf"/>
</dbReference>
<sequence length="425" mass="49536">MLKDTQVKNLKPQDKPYRKLDADRLYIEVRPSGKKVWIHKFSLNKKEGSITYGEYPSISLAEARYYHARDRALLAKGINPVAHRNETARLALETEQETFKKYGDEWKEKHKIDKSEDYKKLIEYGLKTDIYPVIGHLHPKDVTSKHVLLIINNTMERIRTSTRSQKLKPSTGETTAIVNKTFIGMIMRSCIMKGLAEVDPTYAVKGVIKRQKINHARPLSMKEIRELKERIPLYNGAQTTRNALNFLFYTMLRTIEVRRLEWAWVDWENKTITFPERTFQEIIEGKRAMKNNKIHLLPLSDQAFSILKEQYTITAKCQFVFSSPMQLTLGKPEKMLGRSTLNFALDALKMNDVSPHDARATASTYLNELGSDDRWIEKQLSHTDNDKTRATYNHAKWLRNRRSMLQWYADFLDGKAEMPVHEEVT</sequence>
<comment type="similarity">
    <text evidence="1">Belongs to the 'phage' integrase family.</text>
</comment>
<keyword evidence="2" id="KW-0229">DNA integration</keyword>
<dbReference type="GO" id="GO:0003677">
    <property type="term" value="F:DNA binding"/>
    <property type="evidence" value="ECO:0007669"/>
    <property type="project" value="UniProtKB-KW"/>
</dbReference>
<dbReference type="GO" id="GO:0006310">
    <property type="term" value="P:DNA recombination"/>
    <property type="evidence" value="ECO:0007669"/>
    <property type="project" value="UniProtKB-KW"/>
</dbReference>
<dbReference type="InterPro" id="IPR025166">
    <property type="entry name" value="Integrase_DNA_bind_dom"/>
</dbReference>
<evidence type="ECO:0000313" key="7">
    <source>
        <dbReference type="Proteomes" id="UP000072389"/>
    </source>
</evidence>
<keyword evidence="4" id="KW-0233">DNA recombination</keyword>
<dbReference type="Pfam" id="PF00589">
    <property type="entry name" value="Phage_integrase"/>
    <property type="match status" value="1"/>
</dbReference>
<dbReference type="PROSITE" id="PS51898">
    <property type="entry name" value="TYR_RECOMBINASE"/>
    <property type="match status" value="1"/>
</dbReference>
<protein>
    <submittedName>
        <fullName evidence="6">Integrase</fullName>
    </submittedName>
</protein>
<evidence type="ECO:0000256" key="1">
    <source>
        <dbReference type="ARBA" id="ARBA00008857"/>
    </source>
</evidence>
<dbReference type="CDD" id="cd00801">
    <property type="entry name" value="INT_P4_C"/>
    <property type="match status" value="1"/>
</dbReference>
<dbReference type="Proteomes" id="UP000072389">
    <property type="component" value="Chromosome"/>
</dbReference>
<dbReference type="EMBL" id="CP018664">
    <property type="protein sequence ID" value="APP29960.1"/>
    <property type="molecule type" value="Genomic_DNA"/>
</dbReference>
<dbReference type="Pfam" id="PF22022">
    <property type="entry name" value="Phage_int_M"/>
    <property type="match status" value="1"/>
</dbReference>
<evidence type="ECO:0000256" key="3">
    <source>
        <dbReference type="ARBA" id="ARBA00023125"/>
    </source>
</evidence>
<gene>
    <name evidence="6" type="ORF">AUO97_03655</name>
</gene>
<keyword evidence="3" id="KW-0238">DNA-binding</keyword>
<dbReference type="Gene3D" id="1.10.150.130">
    <property type="match status" value="1"/>
</dbReference>
<dbReference type="PANTHER" id="PTHR30629">
    <property type="entry name" value="PROPHAGE INTEGRASE"/>
    <property type="match status" value="1"/>
</dbReference>
<dbReference type="AlphaFoldDB" id="A0A1E3MDP1"/>
<dbReference type="Gene3D" id="3.30.160.390">
    <property type="entry name" value="Integrase, DNA-binding domain"/>
    <property type="match status" value="1"/>
</dbReference>
<dbReference type="GO" id="GO:0015074">
    <property type="term" value="P:DNA integration"/>
    <property type="evidence" value="ECO:0007669"/>
    <property type="project" value="UniProtKB-KW"/>
</dbReference>
<dbReference type="SUPFAM" id="SSF56349">
    <property type="entry name" value="DNA breaking-rejoining enzymes"/>
    <property type="match status" value="1"/>
</dbReference>
<reference evidence="6 7" key="1">
    <citation type="journal article" date="2014" name="Antimicrob. Agents Chemother.">
        <title>Triclosan can select for an AdeIJK-overexpressing mutant of Acinetobacter baumannii ATCC 17978 that displays reduced susceptibility to multiple antibiotics.</title>
        <authorList>
            <person name="Fernando D.M."/>
            <person name="Xu W."/>
            <person name="Loewen P.C."/>
            <person name="Zhanel G.G."/>
            <person name="Kumar A."/>
        </authorList>
    </citation>
    <scope>NUCLEOTIDE SEQUENCE [LARGE SCALE GENOMIC DNA]</scope>
    <source>
        <strain evidence="6 7">ATCC 17978</strain>
    </source>
</reference>
<dbReference type="InterPro" id="IPR050808">
    <property type="entry name" value="Phage_Integrase"/>
</dbReference>
<evidence type="ECO:0000256" key="2">
    <source>
        <dbReference type="ARBA" id="ARBA00022908"/>
    </source>
</evidence>
<dbReference type="InterPro" id="IPR002104">
    <property type="entry name" value="Integrase_catalytic"/>
</dbReference>
<dbReference type="Gene3D" id="1.10.443.10">
    <property type="entry name" value="Intergrase catalytic core"/>
    <property type="match status" value="1"/>
</dbReference>
<accession>A0A1E3MDP1</accession>
<name>A0A1E3MDP1_ACIBA</name>
<dbReference type="Pfam" id="PF13356">
    <property type="entry name" value="Arm-DNA-bind_3"/>
    <property type="match status" value="1"/>
</dbReference>
<organism evidence="6 7">
    <name type="scientific">Acinetobacter baumannii</name>
    <dbReference type="NCBI Taxonomy" id="470"/>
    <lineage>
        <taxon>Bacteria</taxon>
        <taxon>Pseudomonadati</taxon>
        <taxon>Pseudomonadota</taxon>
        <taxon>Gammaproteobacteria</taxon>
        <taxon>Moraxellales</taxon>
        <taxon>Moraxellaceae</taxon>
        <taxon>Acinetobacter</taxon>
        <taxon>Acinetobacter calcoaceticus/baumannii complex</taxon>
    </lineage>
</organism>